<proteinExistence type="predicted"/>
<dbReference type="PANTHER" id="PTHR31964">
    <property type="entry name" value="ADENINE NUCLEOTIDE ALPHA HYDROLASES-LIKE SUPERFAMILY PROTEIN"/>
    <property type="match status" value="1"/>
</dbReference>
<evidence type="ECO:0000313" key="3">
    <source>
        <dbReference type="EMBL" id="KAJ2679971.1"/>
    </source>
</evidence>
<dbReference type="PANTHER" id="PTHR31964:SF113">
    <property type="entry name" value="USPA DOMAIN-CONTAINING PROTEIN"/>
    <property type="match status" value="1"/>
</dbReference>
<dbReference type="Gene3D" id="3.40.50.620">
    <property type="entry name" value="HUPs"/>
    <property type="match status" value="1"/>
</dbReference>
<accession>A0A9W8GCY3</accession>
<reference evidence="3" key="1">
    <citation type="submission" date="2022-07" db="EMBL/GenBank/DDBJ databases">
        <title>Phylogenomic reconstructions and comparative analyses of Kickxellomycotina fungi.</title>
        <authorList>
            <person name="Reynolds N.K."/>
            <person name="Stajich J.E."/>
            <person name="Barry K."/>
            <person name="Grigoriev I.V."/>
            <person name="Crous P."/>
            <person name="Smith M.E."/>
        </authorList>
    </citation>
    <scope>NUCLEOTIDE SEQUENCE</scope>
    <source>
        <strain evidence="3">NRRL 3115</strain>
    </source>
</reference>
<organism evidence="3 4">
    <name type="scientific">Coemansia spiralis</name>
    <dbReference type="NCBI Taxonomy" id="417178"/>
    <lineage>
        <taxon>Eukaryota</taxon>
        <taxon>Fungi</taxon>
        <taxon>Fungi incertae sedis</taxon>
        <taxon>Zoopagomycota</taxon>
        <taxon>Kickxellomycotina</taxon>
        <taxon>Kickxellomycetes</taxon>
        <taxon>Kickxellales</taxon>
        <taxon>Kickxellaceae</taxon>
        <taxon>Coemansia</taxon>
    </lineage>
</organism>
<dbReference type="CDD" id="cd23659">
    <property type="entry name" value="USP_At3g01520-like"/>
    <property type="match status" value="1"/>
</dbReference>
<dbReference type="SUPFAM" id="SSF52402">
    <property type="entry name" value="Adenine nucleotide alpha hydrolases-like"/>
    <property type="match status" value="1"/>
</dbReference>
<evidence type="ECO:0000259" key="2">
    <source>
        <dbReference type="Pfam" id="PF00582"/>
    </source>
</evidence>
<feature type="compositionally biased region" description="Polar residues" evidence="1">
    <location>
        <begin position="1"/>
        <end position="11"/>
    </location>
</feature>
<sequence length="244" mass="26847">MNNTNDSTSGANEAKLPSKEQKGSIGKTESVFFDELVSQSTDGSSAGASQVNTSHPAIFRKGTLIEIPEVTPQTAQRRRSHHSQIAALKPRLVAICIKEDAHCERIIDWALQKELVPGRDSVVLIHVRLAANSIVGDLVSTNSAKEDAERIRSHELLRKRAALIKQDGFYIKGVSIRGVDVRGELVRKLFELKCDIVIIGCRSSKSLRERFTGHKADYLAANSPCPVLVVRDDVSVNRNQEELA</sequence>
<dbReference type="InterPro" id="IPR006016">
    <property type="entry name" value="UspA"/>
</dbReference>
<dbReference type="InterPro" id="IPR014729">
    <property type="entry name" value="Rossmann-like_a/b/a_fold"/>
</dbReference>
<dbReference type="OrthoDB" id="843225at2759"/>
<evidence type="ECO:0000256" key="1">
    <source>
        <dbReference type="SAM" id="MobiDB-lite"/>
    </source>
</evidence>
<dbReference type="Pfam" id="PF00582">
    <property type="entry name" value="Usp"/>
    <property type="match status" value="1"/>
</dbReference>
<dbReference type="AlphaFoldDB" id="A0A9W8GCY3"/>
<dbReference type="EMBL" id="JANBTW010000008">
    <property type="protein sequence ID" value="KAJ2679971.1"/>
    <property type="molecule type" value="Genomic_DNA"/>
</dbReference>
<gene>
    <name evidence="3" type="ORF">GGI25_001160</name>
</gene>
<feature type="domain" description="UspA" evidence="2">
    <location>
        <begin position="95"/>
        <end position="231"/>
    </location>
</feature>
<comment type="caution">
    <text evidence="3">The sequence shown here is derived from an EMBL/GenBank/DDBJ whole genome shotgun (WGS) entry which is preliminary data.</text>
</comment>
<dbReference type="Proteomes" id="UP001151518">
    <property type="component" value="Unassembled WGS sequence"/>
</dbReference>
<evidence type="ECO:0000313" key="4">
    <source>
        <dbReference type="Proteomes" id="UP001151518"/>
    </source>
</evidence>
<protein>
    <recommendedName>
        <fullName evidence="2">UspA domain-containing protein</fullName>
    </recommendedName>
</protein>
<name>A0A9W8GCY3_9FUNG</name>
<feature type="region of interest" description="Disordered" evidence="1">
    <location>
        <begin position="1"/>
        <end position="25"/>
    </location>
</feature>